<dbReference type="PIRSF" id="PIRSF037420">
    <property type="entry name" value="PQQ_syn_pqqE"/>
    <property type="match status" value="1"/>
</dbReference>
<dbReference type="NCBIfam" id="TIGR04085">
    <property type="entry name" value="rSAM_more_4Fe4S"/>
    <property type="match status" value="1"/>
</dbReference>
<proteinExistence type="predicted"/>
<dbReference type="EMBL" id="CP019343">
    <property type="protein sequence ID" value="ARN74943.1"/>
    <property type="molecule type" value="Genomic_DNA"/>
</dbReference>
<dbReference type="InterPro" id="IPR050377">
    <property type="entry name" value="Radical_SAM_PqqE_MftC-like"/>
</dbReference>
<dbReference type="SUPFAM" id="SSF102114">
    <property type="entry name" value="Radical SAM enzymes"/>
    <property type="match status" value="1"/>
</dbReference>
<dbReference type="InterPro" id="IPR023885">
    <property type="entry name" value="4Fe4S-binding_SPASM_dom"/>
</dbReference>
<dbReference type="SFLD" id="SFLDS00029">
    <property type="entry name" value="Radical_SAM"/>
    <property type="match status" value="1"/>
</dbReference>
<dbReference type="GO" id="GO:0003824">
    <property type="term" value="F:catalytic activity"/>
    <property type="evidence" value="ECO:0007669"/>
    <property type="project" value="InterPro"/>
</dbReference>
<name>A0A1X9NLX2_9GAMM</name>
<dbReference type="Gene3D" id="3.20.20.70">
    <property type="entry name" value="Aldolase class I"/>
    <property type="match status" value="1"/>
</dbReference>
<dbReference type="Pfam" id="PF13186">
    <property type="entry name" value="SPASM"/>
    <property type="match status" value="1"/>
</dbReference>
<dbReference type="InterPro" id="IPR007197">
    <property type="entry name" value="rSAM"/>
</dbReference>
<evidence type="ECO:0000313" key="9">
    <source>
        <dbReference type="Proteomes" id="UP000193450"/>
    </source>
</evidence>
<organism evidence="8 9">
    <name type="scientific">Oceanicoccus sagamiensis</name>
    <dbReference type="NCBI Taxonomy" id="716816"/>
    <lineage>
        <taxon>Bacteria</taxon>
        <taxon>Pseudomonadati</taxon>
        <taxon>Pseudomonadota</taxon>
        <taxon>Gammaproteobacteria</taxon>
        <taxon>Cellvibrionales</taxon>
        <taxon>Spongiibacteraceae</taxon>
        <taxon>Oceanicoccus</taxon>
    </lineage>
</organism>
<dbReference type="GO" id="GO:0051539">
    <property type="term" value="F:4 iron, 4 sulfur cluster binding"/>
    <property type="evidence" value="ECO:0007669"/>
    <property type="project" value="UniProtKB-KW"/>
</dbReference>
<keyword evidence="9" id="KW-1185">Reference proteome</keyword>
<dbReference type="InterPro" id="IPR013785">
    <property type="entry name" value="Aldolase_TIM"/>
</dbReference>
<comment type="cofactor">
    <cofactor evidence="1">
        <name>[4Fe-4S] cluster</name>
        <dbReference type="ChEBI" id="CHEBI:49883"/>
    </cofactor>
</comment>
<keyword evidence="5" id="KW-0408">Iron</keyword>
<keyword evidence="3" id="KW-0949">S-adenosyl-L-methionine</keyword>
<accession>A0A1X9NLX2</accession>
<dbReference type="PANTHER" id="PTHR11228:SF7">
    <property type="entry name" value="PQQA PEPTIDE CYCLASE"/>
    <property type="match status" value="1"/>
</dbReference>
<feature type="domain" description="Radical SAM core" evidence="7">
    <location>
        <begin position="10"/>
        <end position="238"/>
    </location>
</feature>
<keyword evidence="6" id="KW-0411">Iron-sulfur</keyword>
<evidence type="ECO:0000256" key="5">
    <source>
        <dbReference type="ARBA" id="ARBA00023004"/>
    </source>
</evidence>
<evidence type="ECO:0000256" key="1">
    <source>
        <dbReference type="ARBA" id="ARBA00001966"/>
    </source>
</evidence>
<dbReference type="STRING" id="716816.BST96_12960"/>
<dbReference type="CDD" id="cd01335">
    <property type="entry name" value="Radical_SAM"/>
    <property type="match status" value="1"/>
</dbReference>
<dbReference type="InterPro" id="IPR058240">
    <property type="entry name" value="rSAM_sf"/>
</dbReference>
<keyword evidence="2" id="KW-0004">4Fe-4S</keyword>
<reference evidence="8 9" key="1">
    <citation type="submission" date="2016-11" db="EMBL/GenBank/DDBJ databases">
        <title>Trade-off between light-utilization and light-protection in marine flavobacteria.</title>
        <authorList>
            <person name="Kumagai Y."/>
        </authorList>
    </citation>
    <scope>NUCLEOTIDE SEQUENCE [LARGE SCALE GENOMIC DNA]</scope>
    <source>
        <strain evidence="8 9">NBRC 107125</strain>
    </source>
</reference>
<evidence type="ECO:0000256" key="6">
    <source>
        <dbReference type="ARBA" id="ARBA00023014"/>
    </source>
</evidence>
<dbReference type="InterPro" id="IPR017200">
    <property type="entry name" value="PqqE-like"/>
</dbReference>
<dbReference type="PANTHER" id="PTHR11228">
    <property type="entry name" value="RADICAL SAM DOMAIN PROTEIN"/>
    <property type="match status" value="1"/>
</dbReference>
<protein>
    <recommendedName>
        <fullName evidence="7">Radical SAM core domain-containing protein</fullName>
    </recommendedName>
</protein>
<dbReference type="CDD" id="cd21109">
    <property type="entry name" value="SPASM"/>
    <property type="match status" value="1"/>
</dbReference>
<dbReference type="Proteomes" id="UP000193450">
    <property type="component" value="Chromosome"/>
</dbReference>
<dbReference type="Pfam" id="PF04055">
    <property type="entry name" value="Radical_SAM"/>
    <property type="match status" value="1"/>
</dbReference>
<dbReference type="AlphaFoldDB" id="A0A1X9NLX2"/>
<dbReference type="PROSITE" id="PS51918">
    <property type="entry name" value="RADICAL_SAM"/>
    <property type="match status" value="1"/>
</dbReference>
<dbReference type="InterPro" id="IPR034391">
    <property type="entry name" value="AdoMet-like_SPASM_containing"/>
</dbReference>
<evidence type="ECO:0000256" key="3">
    <source>
        <dbReference type="ARBA" id="ARBA00022691"/>
    </source>
</evidence>
<dbReference type="RefSeq" id="WP_085759110.1">
    <property type="nucleotide sequence ID" value="NZ_CP019343.1"/>
</dbReference>
<dbReference type="SFLD" id="SFLDG01387">
    <property type="entry name" value="BtrN-like_SPASM_domain_contain"/>
    <property type="match status" value="1"/>
</dbReference>
<evidence type="ECO:0000259" key="7">
    <source>
        <dbReference type="PROSITE" id="PS51918"/>
    </source>
</evidence>
<dbReference type="OrthoDB" id="9810775at2"/>
<evidence type="ECO:0000256" key="4">
    <source>
        <dbReference type="ARBA" id="ARBA00022723"/>
    </source>
</evidence>
<evidence type="ECO:0000256" key="2">
    <source>
        <dbReference type="ARBA" id="ARBA00022485"/>
    </source>
</evidence>
<evidence type="ECO:0000313" key="8">
    <source>
        <dbReference type="EMBL" id="ARN74943.1"/>
    </source>
</evidence>
<dbReference type="KEGG" id="osg:BST96_12960"/>
<gene>
    <name evidence="8" type="ORF">BST96_12960</name>
</gene>
<dbReference type="GO" id="GO:0046872">
    <property type="term" value="F:metal ion binding"/>
    <property type="evidence" value="ECO:0007669"/>
    <property type="project" value="UniProtKB-KW"/>
</dbReference>
<keyword evidence="4" id="KW-0479">Metal-binding</keyword>
<dbReference type="SFLD" id="SFLDG01067">
    <property type="entry name" value="SPASM/twitch_domain_containing"/>
    <property type="match status" value="1"/>
</dbReference>
<sequence length="313" mass="36115">MTTMTTHKLEETPWLFNIELTNRCPLKCVMCARTEHMTRAEGDISMELYTRIVDDLCEISPPRKMKNRLLRLHQFGESLVHPEFDSMIRYAADKGFRVALSINPVLLKPVIADRLLDSGIDSLYISLDGHDDESFFQLRGLKNAYDDSVARLEAFLAKKTERQLPIHIELSMIDFKLNRESIAKMHAYWEQHPGIDEFRNKEFMKWDGSADSVNALADDDTGRRIEETIEKRGGCSLPWNQMAVLWDGRVVPCCYDYDGKYTVGDVREKSLLEIWHDKPMQALREEFESKQVSNDLCKNCEFSPGSIPLTQLS</sequence>